<keyword evidence="2" id="KW-1185">Reference proteome</keyword>
<dbReference type="AlphaFoldDB" id="A0A075MP91"/>
<name>A0A075MP91_9ARCH</name>
<dbReference type="Proteomes" id="UP000028194">
    <property type="component" value="Chromosome"/>
</dbReference>
<protein>
    <submittedName>
        <fullName evidence="1">Uncharacterized protein</fullName>
    </submittedName>
</protein>
<accession>A0A075MP91</accession>
<evidence type="ECO:0000313" key="1">
    <source>
        <dbReference type="EMBL" id="AIF82975.1"/>
    </source>
</evidence>
<gene>
    <name evidence="1" type="ORF">NTE_00899</name>
</gene>
<dbReference type="EMBL" id="CP007174">
    <property type="protein sequence ID" value="AIF82975.1"/>
    <property type="molecule type" value="Genomic_DNA"/>
</dbReference>
<reference evidence="1 2" key="1">
    <citation type="journal article" date="2014" name="PLoS ONE">
        <title>Genome Sequence of Candidatus Nitrososphaera evergladensis from Group I.1b Enriched from Everglades Soil Reveals Novel Genomic Features of the Ammonia-Oxidizing Archaea.</title>
        <authorList>
            <person name="Zhalnina K.V."/>
            <person name="Dias R."/>
            <person name="Leonard M.T."/>
            <person name="Dorr de Quadros P."/>
            <person name="Camargo F.A."/>
            <person name="Drew J.C."/>
            <person name="Farmerie W.G."/>
            <person name="Daroub S.H."/>
            <person name="Triplett E.W."/>
        </authorList>
    </citation>
    <scope>NUCLEOTIDE SEQUENCE [LARGE SCALE GENOMIC DNA]</scope>
    <source>
        <strain evidence="1 2">SR1</strain>
    </source>
</reference>
<organism evidence="1 2">
    <name type="scientific">Candidatus Nitrososphaera evergladensis SR1</name>
    <dbReference type="NCBI Taxonomy" id="1459636"/>
    <lineage>
        <taxon>Archaea</taxon>
        <taxon>Nitrososphaerota</taxon>
        <taxon>Nitrososphaeria</taxon>
        <taxon>Nitrososphaerales</taxon>
        <taxon>Nitrososphaeraceae</taxon>
        <taxon>Nitrososphaera</taxon>
    </lineage>
</organism>
<proteinExistence type="predicted"/>
<sequence>MTILQCTACLKLNYDGLQLISCSLEKNEGQRNHQKAKSCLMRI</sequence>
<dbReference type="HOGENOM" id="CLU_3227629_0_0_2"/>
<evidence type="ECO:0000313" key="2">
    <source>
        <dbReference type="Proteomes" id="UP000028194"/>
    </source>
</evidence>
<dbReference type="KEGG" id="nev:NTE_00899"/>